<dbReference type="GO" id="GO:0120536">
    <property type="term" value="F:heptaprenylglyceryl phosphate synthase activity"/>
    <property type="evidence" value="ECO:0007669"/>
    <property type="project" value="UniProtKB-ARBA"/>
</dbReference>
<evidence type="ECO:0000256" key="5">
    <source>
        <dbReference type="ARBA" id="ARBA00023098"/>
    </source>
</evidence>
<evidence type="ECO:0000313" key="10">
    <source>
        <dbReference type="EMBL" id="RFC55789.1"/>
    </source>
</evidence>
<dbReference type="NCBIfam" id="NF003198">
    <property type="entry name" value="PRK04169.1-2"/>
    <property type="match status" value="1"/>
</dbReference>
<keyword evidence="6 9" id="KW-0594">Phospholipid biosynthesis</keyword>
<dbReference type="PANTHER" id="PTHR40029:SF2">
    <property type="entry name" value="HEPTAPRENYLGLYCERYL PHOSPHATE SYNTHASE"/>
    <property type="match status" value="1"/>
</dbReference>
<sequence>MLPPFMRLNEEIYKQFKSKTGQIAVLIDPEKTHELSVLKRIVEKSAFANVDYFFVGGSTVMRKDFQNTIAILKSLTEIPVVMFPGDFQQLSRDADALLYLSLLSGRNPEYLIGQHVKSAKEVLQLNIEVIPTAYILIDGGTQSSVAYVSQTSPIPKNNSSIALNTAIAGILKGNKVLYFDAGSGAKNSVDSSLIKEVKEHLEAVTIVGGGVRTLEQIQELEKVGTNVIVVGNKIEEDIDFLLDVQNYKQTN</sequence>
<comment type="cofactor">
    <cofactor evidence="9">
        <name>Mg(2+)</name>
        <dbReference type="ChEBI" id="CHEBI:18420"/>
    </cofactor>
</comment>
<dbReference type="PANTHER" id="PTHR40029">
    <property type="match status" value="1"/>
</dbReference>
<name>A0A3E1F215_9FLAO</name>
<dbReference type="Pfam" id="PF01884">
    <property type="entry name" value="PcrB"/>
    <property type="match status" value="1"/>
</dbReference>
<feature type="binding site" evidence="9">
    <location>
        <position position="58"/>
    </location>
    <ligand>
        <name>Mg(2+)</name>
        <dbReference type="ChEBI" id="CHEBI:18420"/>
    </ligand>
</feature>
<organism evidence="10 11">
    <name type="scientific">Brumimicrobium aurantiacum</name>
    <dbReference type="NCBI Taxonomy" id="1737063"/>
    <lineage>
        <taxon>Bacteria</taxon>
        <taxon>Pseudomonadati</taxon>
        <taxon>Bacteroidota</taxon>
        <taxon>Flavobacteriia</taxon>
        <taxon>Flavobacteriales</taxon>
        <taxon>Crocinitomicaceae</taxon>
        <taxon>Brumimicrobium</taxon>
    </lineage>
</organism>
<comment type="caution">
    <text evidence="10">The sequence shown here is derived from an EMBL/GenBank/DDBJ whole genome shotgun (WGS) entry which is preliminary data.</text>
</comment>
<dbReference type="GO" id="GO:0047294">
    <property type="term" value="F:phosphoglycerol geranylgeranyltransferase activity"/>
    <property type="evidence" value="ECO:0007669"/>
    <property type="project" value="UniProtKB-UniRule"/>
</dbReference>
<dbReference type="OrthoDB" id="9807235at2"/>
<feature type="binding site" evidence="9">
    <location>
        <begin position="178"/>
        <end position="184"/>
    </location>
    <ligand>
        <name>sn-glycerol 1-phosphate</name>
        <dbReference type="ChEBI" id="CHEBI:57685"/>
    </ligand>
</feature>
<comment type="function">
    <text evidence="9">Prenyltransferase that catalyzes the transfer of the geranylgeranyl moiety of geranylgeranyl diphosphate (GGPP) to the C3 hydroxyl of sn-glycerol-1-phosphate (G1P).</text>
</comment>
<keyword evidence="3 9" id="KW-0479">Metal-binding</keyword>
<evidence type="ECO:0000256" key="8">
    <source>
        <dbReference type="ARBA" id="ARBA00047288"/>
    </source>
</evidence>
<evidence type="ECO:0000256" key="4">
    <source>
        <dbReference type="ARBA" id="ARBA00022842"/>
    </source>
</evidence>
<proteinExistence type="inferred from homology"/>
<evidence type="ECO:0000256" key="1">
    <source>
        <dbReference type="ARBA" id="ARBA00022516"/>
    </source>
</evidence>
<keyword evidence="1 9" id="KW-0444">Lipid biosynthesis</keyword>
<dbReference type="Proteomes" id="UP000257127">
    <property type="component" value="Unassembled WGS sequence"/>
</dbReference>
<comment type="similarity">
    <text evidence="9">Belongs to the GGGP/HepGP synthase family. Group II subfamily.</text>
</comment>
<dbReference type="NCBIfam" id="TIGR01768">
    <property type="entry name" value="GGGP-family"/>
    <property type="match status" value="1"/>
</dbReference>
<protein>
    <recommendedName>
        <fullName evidence="9">Geranylgeranylglyceryl phosphate synthase</fullName>
        <shortName evidence="9">GGGP synthase</shortName>
        <shortName evidence="9">GGGPS</shortName>
        <ecNumber evidence="9">2.5.1.41</ecNumber>
    </recommendedName>
    <alternativeName>
        <fullName evidence="9">(S)-3-O-geranylgeranylglyceryl phosphate synthase</fullName>
    </alternativeName>
    <alternativeName>
        <fullName evidence="9">Phosphoglycerol geranylgeranyltransferase</fullName>
    </alternativeName>
</protein>
<dbReference type="InterPro" id="IPR039074">
    <property type="entry name" value="GGGP/HepGP_synthase_I"/>
</dbReference>
<evidence type="ECO:0000313" key="11">
    <source>
        <dbReference type="Proteomes" id="UP000257127"/>
    </source>
</evidence>
<dbReference type="HAMAP" id="MF_00112">
    <property type="entry name" value="GGGP_HepGP_synthase"/>
    <property type="match status" value="1"/>
</dbReference>
<comment type="caution">
    <text evidence="9">Lacks conserved residue(s) required for the propagation of feature annotation.</text>
</comment>
<dbReference type="EC" id="2.5.1.41" evidence="9"/>
<keyword evidence="11" id="KW-1185">Reference proteome</keyword>
<dbReference type="InterPro" id="IPR010946">
    <property type="entry name" value="GGGP_synth"/>
</dbReference>
<reference evidence="10 11" key="1">
    <citation type="submission" date="2018-08" db="EMBL/GenBank/DDBJ databases">
        <title>The draft genome squence of Brumimicrobium sp. N62.</title>
        <authorList>
            <person name="Du Z.-J."/>
            <person name="Luo H.-R."/>
        </authorList>
    </citation>
    <scope>NUCLEOTIDE SEQUENCE [LARGE SCALE GENOMIC DNA]</scope>
    <source>
        <strain evidence="10 11">N62</strain>
    </source>
</reference>
<evidence type="ECO:0000256" key="2">
    <source>
        <dbReference type="ARBA" id="ARBA00022679"/>
    </source>
</evidence>
<dbReference type="GO" id="GO:0000287">
    <property type="term" value="F:magnesium ion binding"/>
    <property type="evidence" value="ECO:0007669"/>
    <property type="project" value="UniProtKB-UniRule"/>
</dbReference>
<feature type="binding site" evidence="9">
    <location>
        <begin position="231"/>
        <end position="232"/>
    </location>
    <ligand>
        <name>sn-glycerol 1-phosphate</name>
        <dbReference type="ChEBI" id="CHEBI:57685"/>
    </ligand>
</feature>
<dbReference type="Gene3D" id="3.20.20.390">
    <property type="entry name" value="FMN-linked oxidoreductases"/>
    <property type="match status" value="1"/>
</dbReference>
<evidence type="ECO:0000256" key="3">
    <source>
        <dbReference type="ARBA" id="ARBA00022723"/>
    </source>
</evidence>
<dbReference type="GO" id="GO:0046474">
    <property type="term" value="P:glycerophospholipid biosynthetic process"/>
    <property type="evidence" value="ECO:0007669"/>
    <property type="project" value="UniProtKB-UniRule"/>
</dbReference>
<evidence type="ECO:0000256" key="7">
    <source>
        <dbReference type="ARBA" id="ARBA00023264"/>
    </source>
</evidence>
<gene>
    <name evidence="10" type="ORF">DXU93_02305</name>
</gene>
<dbReference type="SUPFAM" id="SSF51395">
    <property type="entry name" value="FMN-linked oxidoreductases"/>
    <property type="match status" value="1"/>
</dbReference>
<dbReference type="InterPro" id="IPR038597">
    <property type="entry name" value="GGGP/HepGP_synthase_sf"/>
</dbReference>
<keyword evidence="2 9" id="KW-0808">Transferase</keyword>
<dbReference type="GO" id="GO:0005737">
    <property type="term" value="C:cytoplasm"/>
    <property type="evidence" value="ECO:0007669"/>
    <property type="project" value="InterPro"/>
</dbReference>
<dbReference type="AlphaFoldDB" id="A0A3E1F215"/>
<keyword evidence="7 9" id="KW-1208">Phospholipid metabolism</keyword>
<feature type="binding site" evidence="9">
    <location>
        <begin position="209"/>
        <end position="210"/>
    </location>
    <ligand>
        <name>sn-glycerol 1-phosphate</name>
        <dbReference type="ChEBI" id="CHEBI:57685"/>
    </ligand>
</feature>
<feature type="binding site" evidence="9">
    <location>
        <position position="28"/>
    </location>
    <ligand>
        <name>Mg(2+)</name>
        <dbReference type="ChEBI" id="CHEBI:18420"/>
    </ligand>
</feature>
<dbReference type="InterPro" id="IPR008205">
    <property type="entry name" value="GGGP_HepGP_synthase"/>
</dbReference>
<comment type="catalytic activity">
    <reaction evidence="8 9">
        <text>sn-glycerol 1-phosphate + (2E,6E,10E)-geranylgeranyl diphosphate = sn-3-O-(geranylgeranyl)glycerol 1-phosphate + diphosphate</text>
        <dbReference type="Rhea" id="RHEA:23404"/>
        <dbReference type="ChEBI" id="CHEBI:33019"/>
        <dbReference type="ChEBI" id="CHEBI:57677"/>
        <dbReference type="ChEBI" id="CHEBI:57685"/>
        <dbReference type="ChEBI" id="CHEBI:58756"/>
        <dbReference type="EC" id="2.5.1.41"/>
    </reaction>
</comment>
<accession>A0A3E1F215</accession>
<dbReference type="EMBL" id="QURB01000001">
    <property type="protein sequence ID" value="RFC55789.1"/>
    <property type="molecule type" value="Genomic_DNA"/>
</dbReference>
<dbReference type="NCBIfam" id="TIGR01769">
    <property type="entry name" value="GGGP"/>
    <property type="match status" value="1"/>
</dbReference>
<evidence type="ECO:0000256" key="6">
    <source>
        <dbReference type="ARBA" id="ARBA00023209"/>
    </source>
</evidence>
<keyword evidence="4 9" id="KW-0460">Magnesium</keyword>
<keyword evidence="5 9" id="KW-0443">Lipid metabolism</keyword>
<evidence type="ECO:0000256" key="9">
    <source>
        <dbReference type="HAMAP-Rule" id="MF_00112"/>
    </source>
</evidence>